<feature type="transmembrane region" description="Helical" evidence="8">
    <location>
        <begin position="316"/>
        <end position="342"/>
    </location>
</feature>
<feature type="transmembrane region" description="Helical" evidence="8">
    <location>
        <begin position="247"/>
        <end position="266"/>
    </location>
</feature>
<dbReference type="PANTHER" id="PTHR21716:SF53">
    <property type="entry name" value="PERMEASE PERM-RELATED"/>
    <property type="match status" value="1"/>
</dbReference>
<evidence type="ECO:0000313" key="10">
    <source>
        <dbReference type="Proteomes" id="UP000001401"/>
    </source>
</evidence>
<evidence type="ECO:0000256" key="7">
    <source>
        <dbReference type="ARBA" id="ARBA00023136"/>
    </source>
</evidence>
<evidence type="ECO:0000313" key="9">
    <source>
        <dbReference type="EMBL" id="ADU31219.1"/>
    </source>
</evidence>
<dbReference type="Proteomes" id="UP000001401">
    <property type="component" value="Chromosome"/>
</dbReference>
<keyword evidence="7 8" id="KW-0472">Membrane</keyword>
<feature type="transmembrane region" description="Helical" evidence="8">
    <location>
        <begin position="158"/>
        <end position="183"/>
    </location>
</feature>
<keyword evidence="10" id="KW-1185">Reference proteome</keyword>
<evidence type="ECO:0008006" key="11">
    <source>
        <dbReference type="Google" id="ProtNLM"/>
    </source>
</evidence>
<keyword evidence="5 8" id="KW-0812">Transmembrane</keyword>
<feature type="transmembrane region" description="Helical" evidence="8">
    <location>
        <begin position="36"/>
        <end position="54"/>
    </location>
</feature>
<evidence type="ECO:0000256" key="3">
    <source>
        <dbReference type="ARBA" id="ARBA00022448"/>
    </source>
</evidence>
<dbReference type="RefSeq" id="WP_013489550.1">
    <property type="nucleotide sequence ID" value="NC_014829.1"/>
</dbReference>
<dbReference type="KEGG" id="bco:Bcell_2969"/>
<dbReference type="PANTHER" id="PTHR21716">
    <property type="entry name" value="TRANSMEMBRANE PROTEIN"/>
    <property type="match status" value="1"/>
</dbReference>
<dbReference type="STRING" id="649639.Bcell_2969"/>
<dbReference type="eggNOG" id="COG0628">
    <property type="taxonomic scope" value="Bacteria"/>
</dbReference>
<evidence type="ECO:0000256" key="2">
    <source>
        <dbReference type="ARBA" id="ARBA00009773"/>
    </source>
</evidence>
<dbReference type="GO" id="GO:0005886">
    <property type="term" value="C:plasma membrane"/>
    <property type="evidence" value="ECO:0007669"/>
    <property type="project" value="UniProtKB-SubCell"/>
</dbReference>
<name>E6TY06_EVAC2</name>
<feature type="transmembrane region" description="Helical" evidence="8">
    <location>
        <begin position="216"/>
        <end position="241"/>
    </location>
</feature>
<reference evidence="9" key="1">
    <citation type="submission" date="2010-12" db="EMBL/GenBank/DDBJ databases">
        <title>Complete sequence of Bacillus cellulosilyticus DSM 2522.</title>
        <authorList>
            <consortium name="US DOE Joint Genome Institute"/>
            <person name="Lucas S."/>
            <person name="Copeland A."/>
            <person name="Lapidus A."/>
            <person name="Cheng J.-F."/>
            <person name="Bruce D."/>
            <person name="Goodwin L."/>
            <person name="Pitluck S."/>
            <person name="Chertkov O."/>
            <person name="Detter J.C."/>
            <person name="Han C."/>
            <person name="Tapia R."/>
            <person name="Land M."/>
            <person name="Hauser L."/>
            <person name="Jeffries C."/>
            <person name="Kyrpides N."/>
            <person name="Ivanova N."/>
            <person name="Mikhailova N."/>
            <person name="Brumm P."/>
            <person name="Mead D."/>
            <person name="Woyke T."/>
        </authorList>
    </citation>
    <scope>NUCLEOTIDE SEQUENCE [LARGE SCALE GENOMIC DNA]</scope>
    <source>
        <strain evidence="9">DSM 2522</strain>
    </source>
</reference>
<evidence type="ECO:0000256" key="8">
    <source>
        <dbReference type="SAM" id="Phobius"/>
    </source>
</evidence>
<gene>
    <name evidence="9" type="ordered locus">Bcell_2969</name>
</gene>
<dbReference type="AlphaFoldDB" id="E6TY06"/>
<comment type="similarity">
    <text evidence="2">Belongs to the autoinducer-2 exporter (AI-2E) (TC 2.A.86) family.</text>
</comment>
<feature type="transmembrane region" description="Helical" evidence="8">
    <location>
        <begin position="273"/>
        <end position="296"/>
    </location>
</feature>
<dbReference type="Pfam" id="PF01594">
    <property type="entry name" value="AI-2E_transport"/>
    <property type="match status" value="1"/>
</dbReference>
<evidence type="ECO:0000256" key="5">
    <source>
        <dbReference type="ARBA" id="ARBA00022692"/>
    </source>
</evidence>
<feature type="transmembrane region" description="Helical" evidence="8">
    <location>
        <begin position="66"/>
        <end position="90"/>
    </location>
</feature>
<dbReference type="EMBL" id="CP002394">
    <property type="protein sequence ID" value="ADU31219.1"/>
    <property type="molecule type" value="Genomic_DNA"/>
</dbReference>
<comment type="subcellular location">
    <subcellularLocation>
        <location evidence="1">Cell membrane</location>
        <topology evidence="1">Multi-pass membrane protein</topology>
    </subcellularLocation>
</comment>
<keyword evidence="4" id="KW-1003">Cell membrane</keyword>
<protein>
    <recommendedName>
        <fullName evidence="11">AI-2E family transporter</fullName>
    </recommendedName>
</protein>
<evidence type="ECO:0000256" key="1">
    <source>
        <dbReference type="ARBA" id="ARBA00004651"/>
    </source>
</evidence>
<proteinExistence type="inferred from homology"/>
<organism evidence="9 10">
    <name type="scientific">Evansella cellulosilytica (strain ATCC 21833 / DSM 2522 / FERM P-1141 / JCM 9156 / N-4)</name>
    <name type="common">Bacillus cellulosilyticus</name>
    <dbReference type="NCBI Taxonomy" id="649639"/>
    <lineage>
        <taxon>Bacteria</taxon>
        <taxon>Bacillati</taxon>
        <taxon>Bacillota</taxon>
        <taxon>Bacilli</taxon>
        <taxon>Bacillales</taxon>
        <taxon>Bacillaceae</taxon>
        <taxon>Evansella</taxon>
    </lineage>
</organism>
<evidence type="ECO:0000256" key="4">
    <source>
        <dbReference type="ARBA" id="ARBA00022475"/>
    </source>
</evidence>
<accession>E6TY06</accession>
<feature type="transmembrane region" description="Helical" evidence="8">
    <location>
        <begin position="9"/>
        <end position="30"/>
    </location>
</feature>
<keyword evidence="3" id="KW-0813">Transport</keyword>
<dbReference type="InterPro" id="IPR002549">
    <property type="entry name" value="AI-2E-like"/>
</dbReference>
<evidence type="ECO:0000256" key="6">
    <source>
        <dbReference type="ARBA" id="ARBA00022989"/>
    </source>
</evidence>
<dbReference type="HOGENOM" id="CLU_031275_8_2_9"/>
<sequence>MTKSKLFRGLLYTILILIIIYLATLVSFIFRPLVVFVQTVFIPFLIAGVLFYLLRPILIFLHNRKVPKVIAILIIYVLLIGVLTGLVFLIGPALQAQLMNLIDNMPFLVNEVRKVIFDLSEIEWLAQFQDFESFSIESISENIAGVLMDTFNFISMNIASFLGALTNTLFTIILIPFMLFYILKDGHKAPNQVLRFFPEKQQIEGKRILSDMDKALSSFIQGQIIVSLCVGILMFISYTIIGLEYTLILALIAMATNLIPFIGPWIGAVPAVIVALIASPMTALWVIVAIVVVQQIESNLIAPQVMGRKLAIHPLTIIILILVAGRFAGFIGFLIAVPTYAVTKVVVSHTYRLLKLRKQNLEETRRMNEEKGL</sequence>
<dbReference type="GO" id="GO:0055085">
    <property type="term" value="P:transmembrane transport"/>
    <property type="evidence" value="ECO:0007669"/>
    <property type="project" value="TreeGrafter"/>
</dbReference>
<keyword evidence="6 8" id="KW-1133">Transmembrane helix</keyword>